<keyword evidence="7" id="KW-1185">Reference proteome</keyword>
<protein>
    <recommendedName>
        <fullName evidence="5">HTH lysR-type domain-containing protein</fullName>
    </recommendedName>
</protein>
<dbReference type="PROSITE" id="PS50931">
    <property type="entry name" value="HTH_LYSR"/>
    <property type="match status" value="1"/>
</dbReference>
<dbReference type="KEGG" id="naf:GQ61_00065"/>
<dbReference type="AlphaFoldDB" id="A0A1W6N2L5"/>
<evidence type="ECO:0000259" key="5">
    <source>
        <dbReference type="PROSITE" id="PS50931"/>
    </source>
</evidence>
<dbReference type="GO" id="GO:0003700">
    <property type="term" value="F:DNA-binding transcription factor activity"/>
    <property type="evidence" value="ECO:0007669"/>
    <property type="project" value="InterPro"/>
</dbReference>
<dbReference type="RefSeq" id="WP_085783352.1">
    <property type="nucleotide sequence ID" value="NZ_CP008743.1"/>
</dbReference>
<dbReference type="STRING" id="1414854.GQ61_00065"/>
<dbReference type="EMBL" id="CP008743">
    <property type="protein sequence ID" value="ARN84011.1"/>
    <property type="molecule type" value="Genomic_DNA"/>
</dbReference>
<dbReference type="PANTHER" id="PTHR30126">
    <property type="entry name" value="HTH-TYPE TRANSCRIPTIONAL REGULATOR"/>
    <property type="match status" value="1"/>
</dbReference>
<evidence type="ECO:0000256" key="1">
    <source>
        <dbReference type="ARBA" id="ARBA00009437"/>
    </source>
</evidence>
<reference evidence="6 7" key="1">
    <citation type="submission" date="2014-06" db="EMBL/GenBank/DDBJ databases">
        <title>The genome of the endonuclear symbiont Nucleicultrix amoebiphila.</title>
        <authorList>
            <person name="Schulz F."/>
            <person name="Horn M."/>
        </authorList>
    </citation>
    <scope>NUCLEOTIDE SEQUENCE [LARGE SCALE GENOMIC DNA]</scope>
    <source>
        <strain evidence="6 7">FS5</strain>
    </source>
</reference>
<dbReference type="Gene3D" id="3.40.190.290">
    <property type="match status" value="1"/>
</dbReference>
<keyword evidence="2" id="KW-0805">Transcription regulation</keyword>
<evidence type="ECO:0000256" key="2">
    <source>
        <dbReference type="ARBA" id="ARBA00023015"/>
    </source>
</evidence>
<gene>
    <name evidence="6" type="ORF">GQ61_00065</name>
</gene>
<dbReference type="OrthoDB" id="196624at2"/>
<name>A0A1W6N2L5_9PROT</name>
<dbReference type="SUPFAM" id="SSF46785">
    <property type="entry name" value="Winged helix' DNA-binding domain"/>
    <property type="match status" value="1"/>
</dbReference>
<dbReference type="InterPro" id="IPR005119">
    <property type="entry name" value="LysR_subst-bd"/>
</dbReference>
<evidence type="ECO:0000256" key="4">
    <source>
        <dbReference type="ARBA" id="ARBA00023163"/>
    </source>
</evidence>
<organism evidence="6 7">
    <name type="scientific">Candidatus Nucleicultrix amoebiphila FS5</name>
    <dbReference type="NCBI Taxonomy" id="1414854"/>
    <lineage>
        <taxon>Bacteria</taxon>
        <taxon>Pseudomonadati</taxon>
        <taxon>Pseudomonadota</taxon>
        <taxon>Alphaproteobacteria</taxon>
        <taxon>Holosporales</taxon>
        <taxon>Candidatus Nucleicultricaceae</taxon>
        <taxon>Candidatus Nucleicultrix</taxon>
    </lineage>
</organism>
<accession>A0A1W6N2L5</accession>
<sequence length="304" mass="34286">MDLDFRDFTLLEAVEQHGSFSAAADALGRTRSAITQHIHKLENQLKIQIFDRAFYRPKFTSQGRILLERGRHILRQMERLKGDLKLVEKGWESEFSIAFDDLLDYRCLYPLIQKFYVHAPGVEVRLHREVLNGTWDALLKNRATLVIGVTNEPPLGLSIDQMELGTVEFVFAVSPFHSLAKEPEPLSLEVLREAYSVVISDTSQQLLSRSTGTFSGQRVFIVPHMDAKIAAQVSGLGGGFVPFNRIKDFLAKGELVIRNVAKLKTQTSLKIAWRTDSTSKALEWFLSQLRSKVICQQILGASSV</sequence>
<feature type="domain" description="HTH lysR-type" evidence="5">
    <location>
        <begin position="3"/>
        <end position="60"/>
    </location>
</feature>
<dbReference type="GO" id="GO:0000976">
    <property type="term" value="F:transcription cis-regulatory region binding"/>
    <property type="evidence" value="ECO:0007669"/>
    <property type="project" value="TreeGrafter"/>
</dbReference>
<evidence type="ECO:0000313" key="6">
    <source>
        <dbReference type="EMBL" id="ARN84011.1"/>
    </source>
</evidence>
<proteinExistence type="inferred from homology"/>
<dbReference type="InterPro" id="IPR036388">
    <property type="entry name" value="WH-like_DNA-bd_sf"/>
</dbReference>
<dbReference type="Proteomes" id="UP000237351">
    <property type="component" value="Chromosome"/>
</dbReference>
<dbReference type="InterPro" id="IPR036390">
    <property type="entry name" value="WH_DNA-bd_sf"/>
</dbReference>
<dbReference type="InterPro" id="IPR000847">
    <property type="entry name" value="LysR_HTH_N"/>
</dbReference>
<dbReference type="Pfam" id="PF03466">
    <property type="entry name" value="LysR_substrate"/>
    <property type="match status" value="1"/>
</dbReference>
<keyword evidence="4" id="KW-0804">Transcription</keyword>
<dbReference type="Pfam" id="PF00126">
    <property type="entry name" value="HTH_1"/>
    <property type="match status" value="1"/>
</dbReference>
<dbReference type="SUPFAM" id="SSF53850">
    <property type="entry name" value="Periplasmic binding protein-like II"/>
    <property type="match status" value="1"/>
</dbReference>
<evidence type="ECO:0000313" key="7">
    <source>
        <dbReference type="Proteomes" id="UP000237351"/>
    </source>
</evidence>
<dbReference type="Gene3D" id="1.10.10.10">
    <property type="entry name" value="Winged helix-like DNA-binding domain superfamily/Winged helix DNA-binding domain"/>
    <property type="match status" value="1"/>
</dbReference>
<evidence type="ECO:0000256" key="3">
    <source>
        <dbReference type="ARBA" id="ARBA00023125"/>
    </source>
</evidence>
<comment type="similarity">
    <text evidence="1">Belongs to the LysR transcriptional regulatory family.</text>
</comment>
<keyword evidence="3" id="KW-0238">DNA-binding</keyword>
<dbReference type="PANTHER" id="PTHR30126:SF4">
    <property type="entry name" value="LYSR FAMILY TRANSCRIPTIONAL REGULATOR"/>
    <property type="match status" value="1"/>
</dbReference>